<dbReference type="OrthoDB" id="5305647at2759"/>
<organism evidence="2 3">
    <name type="scientific">Folsomia candida</name>
    <name type="common">Springtail</name>
    <dbReference type="NCBI Taxonomy" id="158441"/>
    <lineage>
        <taxon>Eukaryota</taxon>
        <taxon>Metazoa</taxon>
        <taxon>Ecdysozoa</taxon>
        <taxon>Arthropoda</taxon>
        <taxon>Hexapoda</taxon>
        <taxon>Collembola</taxon>
        <taxon>Entomobryomorpha</taxon>
        <taxon>Isotomoidea</taxon>
        <taxon>Isotomidae</taxon>
        <taxon>Proisotominae</taxon>
        <taxon>Folsomia</taxon>
    </lineage>
</organism>
<dbReference type="AlphaFoldDB" id="A0A226E4U7"/>
<feature type="region of interest" description="Disordered" evidence="1">
    <location>
        <begin position="250"/>
        <end position="290"/>
    </location>
</feature>
<evidence type="ECO:0000313" key="3">
    <source>
        <dbReference type="Proteomes" id="UP000198287"/>
    </source>
</evidence>
<evidence type="ECO:0000256" key="1">
    <source>
        <dbReference type="SAM" id="MobiDB-lite"/>
    </source>
</evidence>
<feature type="compositionally biased region" description="Acidic residues" evidence="1">
    <location>
        <begin position="253"/>
        <end position="262"/>
    </location>
</feature>
<feature type="compositionally biased region" description="Basic and acidic residues" evidence="1">
    <location>
        <begin position="263"/>
        <end position="290"/>
    </location>
</feature>
<dbReference type="EMBL" id="LNIX01000007">
    <property type="protein sequence ID" value="OXA52310.1"/>
    <property type="molecule type" value="Genomic_DNA"/>
</dbReference>
<sequence>MINEEHLTINDVPADEPVFFFENDGLIGTRTKDEMTLMNPDHYEIHTLLGLKWKDPSKKTREITFGLTGLRDKKQAVKTEIRMANLRTTFNPLKPHKGCSYLDTINPEYSADKDDFLNIEIFSDSSKTAMQIKEYLRERFDAPGSFRGTPAAICLRNVWHILDPLIEKYDFNVDMPPVRVKRTDKPVRREKKVKAPKPLQDKKGRRLRHCPQCHFSTYRQQHLNEQKTPEIPPQQSQSPKEIVCNFNLSWPEFSDDSEDEERTDVSKLQEKVKQQKQKIQELHPELKRYQ</sequence>
<protein>
    <submittedName>
        <fullName evidence="2">Uncharacterized protein</fullName>
    </submittedName>
</protein>
<evidence type="ECO:0000313" key="2">
    <source>
        <dbReference type="EMBL" id="OXA52310.1"/>
    </source>
</evidence>
<name>A0A226E4U7_FOLCA</name>
<gene>
    <name evidence="2" type="ORF">Fcan01_13279</name>
</gene>
<feature type="region of interest" description="Disordered" evidence="1">
    <location>
        <begin position="182"/>
        <end position="206"/>
    </location>
</feature>
<dbReference type="Proteomes" id="UP000198287">
    <property type="component" value="Unassembled WGS sequence"/>
</dbReference>
<comment type="caution">
    <text evidence="2">The sequence shown here is derived from an EMBL/GenBank/DDBJ whole genome shotgun (WGS) entry which is preliminary data.</text>
</comment>
<accession>A0A226E4U7</accession>
<reference evidence="2 3" key="1">
    <citation type="submission" date="2015-12" db="EMBL/GenBank/DDBJ databases">
        <title>The genome of Folsomia candida.</title>
        <authorList>
            <person name="Faddeeva A."/>
            <person name="Derks M.F."/>
            <person name="Anvar Y."/>
            <person name="Smit S."/>
            <person name="Van Straalen N."/>
            <person name="Roelofs D."/>
        </authorList>
    </citation>
    <scope>NUCLEOTIDE SEQUENCE [LARGE SCALE GENOMIC DNA]</scope>
    <source>
        <strain evidence="2 3">VU population</strain>
        <tissue evidence="2">Whole body</tissue>
    </source>
</reference>
<proteinExistence type="predicted"/>
<keyword evidence="3" id="KW-1185">Reference proteome</keyword>